<protein>
    <submittedName>
        <fullName evidence="1">Uncharacterized protein</fullName>
    </submittedName>
</protein>
<dbReference type="EMBL" id="KZ107838">
    <property type="protein sequence ID" value="OSS54538.1"/>
    <property type="molecule type" value="Genomic_DNA"/>
</dbReference>
<proteinExistence type="predicted"/>
<gene>
    <name evidence="1" type="ORF">B5807_00998</name>
</gene>
<evidence type="ECO:0000313" key="2">
    <source>
        <dbReference type="Proteomes" id="UP000193240"/>
    </source>
</evidence>
<keyword evidence="2" id="KW-1185">Reference proteome</keyword>
<evidence type="ECO:0000313" key="1">
    <source>
        <dbReference type="EMBL" id="OSS54538.1"/>
    </source>
</evidence>
<organism evidence="1 2">
    <name type="scientific">Epicoccum nigrum</name>
    <name type="common">Soil fungus</name>
    <name type="synonym">Epicoccum purpurascens</name>
    <dbReference type="NCBI Taxonomy" id="105696"/>
    <lineage>
        <taxon>Eukaryota</taxon>
        <taxon>Fungi</taxon>
        <taxon>Dikarya</taxon>
        <taxon>Ascomycota</taxon>
        <taxon>Pezizomycotina</taxon>
        <taxon>Dothideomycetes</taxon>
        <taxon>Pleosporomycetidae</taxon>
        <taxon>Pleosporales</taxon>
        <taxon>Pleosporineae</taxon>
        <taxon>Didymellaceae</taxon>
        <taxon>Epicoccum</taxon>
    </lineage>
</organism>
<dbReference type="AlphaFoldDB" id="A0A1Y2MH22"/>
<dbReference type="Proteomes" id="UP000193240">
    <property type="component" value="Unassembled WGS sequence"/>
</dbReference>
<dbReference type="InParanoid" id="A0A1Y2MH22"/>
<reference evidence="1 2" key="1">
    <citation type="journal article" date="2017" name="Genome Announc.">
        <title>Genome sequence of the saprophytic ascomycete Epicoccum nigrum ICMP 19927 strain isolated from New Zealand.</title>
        <authorList>
            <person name="Fokin M."/>
            <person name="Fleetwood D."/>
            <person name="Weir B.S."/>
            <person name="Villas-Boas S.G."/>
        </authorList>
    </citation>
    <scope>NUCLEOTIDE SEQUENCE [LARGE SCALE GENOMIC DNA]</scope>
    <source>
        <strain evidence="1 2">ICMP 19927</strain>
    </source>
</reference>
<sequence>MWPAQFKTYSSRTSESLWNSWHYNRISNTFTRYDTRANSVISTETRLLLGAPISTLLQIARGPSGMTACILMESVPEIGTGDIDKLHSASAPPGTPDPSSVRGSCIWHRAKSIQAMMIASRRWLQDLGSDSTPFELWCTPHRQLSWIQVSATEYC</sequence>
<name>A0A1Y2MH22_EPING</name>
<accession>A0A1Y2MH22</accession>